<feature type="domain" description="SH3" evidence="4">
    <location>
        <begin position="153"/>
        <end position="210"/>
    </location>
</feature>
<feature type="region of interest" description="Disordered" evidence="3">
    <location>
        <begin position="21"/>
        <end position="84"/>
    </location>
</feature>
<protein>
    <recommendedName>
        <fullName evidence="4">SH3 domain-containing protein</fullName>
    </recommendedName>
</protein>
<dbReference type="AlphaFoldDB" id="A0A2G4SQ50"/>
<sequence>MSLNTVITLALLLKKMTQKTATKKSFRTKKSNCPDTQSSSSCSLPSSPISNHHTTSNSSSDDDDDEEEEMERRLDKTSTIQPSTLKTTLEGMMSTTTIKEDSEVVVNVTDKEVSAGSATVIIRDFAYPKDSPLHFGNPLPNNQSTISLSSPDFTGRDARALFDFIPETEYEIELKAGQIIWVQYRQCPGWLIADVHDQTGLVPESYVELI</sequence>
<proteinExistence type="predicted"/>
<evidence type="ECO:0000256" key="3">
    <source>
        <dbReference type="SAM" id="MobiDB-lite"/>
    </source>
</evidence>
<feature type="compositionally biased region" description="Basic residues" evidence="3">
    <location>
        <begin position="21"/>
        <end position="30"/>
    </location>
</feature>
<evidence type="ECO:0000256" key="2">
    <source>
        <dbReference type="PROSITE-ProRule" id="PRU00192"/>
    </source>
</evidence>
<dbReference type="Proteomes" id="UP000242254">
    <property type="component" value="Unassembled WGS sequence"/>
</dbReference>
<dbReference type="SUPFAM" id="SSF50044">
    <property type="entry name" value="SH3-domain"/>
    <property type="match status" value="1"/>
</dbReference>
<dbReference type="RefSeq" id="XP_023464234.1">
    <property type="nucleotide sequence ID" value="XM_023610140.1"/>
</dbReference>
<dbReference type="PROSITE" id="PS50002">
    <property type="entry name" value="SH3"/>
    <property type="match status" value="1"/>
</dbReference>
<evidence type="ECO:0000313" key="5">
    <source>
        <dbReference type="EMBL" id="PHZ10526.1"/>
    </source>
</evidence>
<feature type="compositionally biased region" description="Acidic residues" evidence="3">
    <location>
        <begin position="60"/>
        <end position="69"/>
    </location>
</feature>
<gene>
    <name evidence="5" type="ORF">RHIMIDRAFT_245046</name>
</gene>
<feature type="compositionally biased region" description="Low complexity" evidence="3">
    <location>
        <begin position="38"/>
        <end position="59"/>
    </location>
</feature>
<evidence type="ECO:0000313" key="6">
    <source>
        <dbReference type="Proteomes" id="UP000242254"/>
    </source>
</evidence>
<accession>A0A2G4SQ50</accession>
<keyword evidence="1 2" id="KW-0728">SH3 domain</keyword>
<dbReference type="SMART" id="SM00326">
    <property type="entry name" value="SH3"/>
    <property type="match status" value="1"/>
</dbReference>
<name>A0A2G4SQ50_RHIZD</name>
<keyword evidence="6" id="KW-1185">Reference proteome</keyword>
<organism evidence="5 6">
    <name type="scientific">Rhizopus microsporus ATCC 52813</name>
    <dbReference type="NCBI Taxonomy" id="1340429"/>
    <lineage>
        <taxon>Eukaryota</taxon>
        <taxon>Fungi</taxon>
        <taxon>Fungi incertae sedis</taxon>
        <taxon>Mucoromycota</taxon>
        <taxon>Mucoromycotina</taxon>
        <taxon>Mucoromycetes</taxon>
        <taxon>Mucorales</taxon>
        <taxon>Mucorineae</taxon>
        <taxon>Rhizopodaceae</taxon>
        <taxon>Rhizopus</taxon>
    </lineage>
</organism>
<evidence type="ECO:0000256" key="1">
    <source>
        <dbReference type="ARBA" id="ARBA00022443"/>
    </source>
</evidence>
<reference evidence="5 6" key="1">
    <citation type="journal article" date="2016" name="Proc. Natl. Acad. Sci. U.S.A.">
        <title>Lipid metabolic changes in an early divergent fungus govern the establishment of a mutualistic symbiosis with endobacteria.</title>
        <authorList>
            <person name="Lastovetsky O.A."/>
            <person name="Gaspar M.L."/>
            <person name="Mondo S.J."/>
            <person name="LaButti K.M."/>
            <person name="Sandor L."/>
            <person name="Grigoriev I.V."/>
            <person name="Henry S.A."/>
            <person name="Pawlowska T.E."/>
        </authorList>
    </citation>
    <scope>NUCLEOTIDE SEQUENCE [LARGE SCALE GENOMIC DNA]</scope>
    <source>
        <strain evidence="5 6">ATCC 52813</strain>
    </source>
</reference>
<dbReference type="InterPro" id="IPR001452">
    <property type="entry name" value="SH3_domain"/>
</dbReference>
<dbReference type="InterPro" id="IPR036028">
    <property type="entry name" value="SH3-like_dom_sf"/>
</dbReference>
<dbReference type="EMBL" id="KZ303854">
    <property type="protein sequence ID" value="PHZ10526.1"/>
    <property type="molecule type" value="Genomic_DNA"/>
</dbReference>
<dbReference type="GeneID" id="35441130"/>
<dbReference type="Gene3D" id="2.30.30.40">
    <property type="entry name" value="SH3 Domains"/>
    <property type="match status" value="1"/>
</dbReference>
<evidence type="ECO:0000259" key="4">
    <source>
        <dbReference type="PROSITE" id="PS50002"/>
    </source>
</evidence>
<dbReference type="Pfam" id="PF07653">
    <property type="entry name" value="SH3_2"/>
    <property type="match status" value="1"/>
</dbReference>